<evidence type="ECO:0000313" key="1">
    <source>
        <dbReference type="EMBL" id="VUZ40947.1"/>
    </source>
</evidence>
<gene>
    <name evidence="1" type="ORF">WMSIL1_LOCUS1857</name>
</gene>
<name>A0A564Y121_HYMDI</name>
<dbReference type="AlphaFoldDB" id="A0A564Y121"/>
<sequence length="81" mass="9394">MRITTLPRKFSKSGHDLNPSYFLPLSPKDLTFKESIEKCEKAFGHNTSLFNRRIKCLNLAKCEGEDIHNYSAILNRMRYAS</sequence>
<proteinExistence type="predicted"/>
<reference evidence="1 2" key="1">
    <citation type="submission" date="2019-07" db="EMBL/GenBank/DDBJ databases">
        <authorList>
            <person name="Jastrzebski P J."/>
            <person name="Paukszto L."/>
            <person name="Jastrzebski P J."/>
        </authorList>
    </citation>
    <scope>NUCLEOTIDE SEQUENCE [LARGE SCALE GENOMIC DNA]</scope>
    <source>
        <strain evidence="1 2">WMS-il1</strain>
    </source>
</reference>
<organism evidence="1 2">
    <name type="scientific">Hymenolepis diminuta</name>
    <name type="common">Rat tapeworm</name>
    <dbReference type="NCBI Taxonomy" id="6216"/>
    <lineage>
        <taxon>Eukaryota</taxon>
        <taxon>Metazoa</taxon>
        <taxon>Spiralia</taxon>
        <taxon>Lophotrochozoa</taxon>
        <taxon>Platyhelminthes</taxon>
        <taxon>Cestoda</taxon>
        <taxon>Eucestoda</taxon>
        <taxon>Cyclophyllidea</taxon>
        <taxon>Hymenolepididae</taxon>
        <taxon>Hymenolepis</taxon>
    </lineage>
</organism>
<protein>
    <submittedName>
        <fullName evidence="1">Uncharacterized protein</fullName>
    </submittedName>
</protein>
<accession>A0A564Y121</accession>
<evidence type="ECO:0000313" key="2">
    <source>
        <dbReference type="Proteomes" id="UP000321570"/>
    </source>
</evidence>
<dbReference type="Proteomes" id="UP000321570">
    <property type="component" value="Unassembled WGS sequence"/>
</dbReference>
<keyword evidence="2" id="KW-1185">Reference proteome</keyword>
<dbReference type="EMBL" id="CABIJS010000044">
    <property type="protein sequence ID" value="VUZ40947.1"/>
    <property type="molecule type" value="Genomic_DNA"/>
</dbReference>